<protein>
    <recommendedName>
        <fullName evidence="3">F-box domain-containing protein</fullName>
    </recommendedName>
</protein>
<sequence length="357" mass="41370">MLIRILKLPRVVQNEIIKESECRSMFFLSCCSQKMKELVRGASLKPLYIKYRLDPSPYVSVLVCFEQQEEMLAIALKKPQLLTNGITMVKIADLQFQGRYQKTDDGALYLQYLEPNREDDSVLISLQDHVDALFPNVSRISLTCMHPSVIPRSRQIRNVTDILLTSHPITTDLSTDHIEHLLAIHRNTKSFYANGQISAVELLDSSPFLHLDMFSCWAAGNVFFLVLRKFTGRWLHLIYCINNVDTCPLEELLETWRTRRTHENLRGVRLSLGHQVNVPELIYRFNLQKWNPARRPRYYTNVPKINHVEYGDMFDKSGKMDTSEFYDIQQIDTGKWASIHIAQSTNGTAAKFCVWDL</sequence>
<dbReference type="OrthoDB" id="5904264at2759"/>
<dbReference type="PANTHER" id="PTHR21503:SF8">
    <property type="entry name" value="F-BOX ASSOCIATED DOMAIN-CONTAINING PROTEIN-RELATED"/>
    <property type="match status" value="1"/>
</dbReference>
<gene>
    <name evidence="1" type="ORF">B9Z55_026865</name>
</gene>
<dbReference type="PANTHER" id="PTHR21503">
    <property type="entry name" value="F-BOX-CONTAINING HYPOTHETICAL PROTEIN C.ELEGANS"/>
    <property type="match status" value="1"/>
</dbReference>
<reference evidence="2" key="1">
    <citation type="submission" date="2017-10" db="EMBL/GenBank/DDBJ databases">
        <title>Rapid genome shrinkage in a self-fertile nematode reveals novel sperm competition proteins.</title>
        <authorList>
            <person name="Yin D."/>
            <person name="Schwarz E.M."/>
            <person name="Thomas C.G."/>
            <person name="Felde R.L."/>
            <person name="Korf I.F."/>
            <person name="Cutter A.D."/>
            <person name="Schartner C.M."/>
            <person name="Ralston E.J."/>
            <person name="Meyer B.J."/>
            <person name="Haag E.S."/>
        </authorList>
    </citation>
    <scope>NUCLEOTIDE SEQUENCE [LARGE SCALE GENOMIC DNA]</scope>
    <source>
        <strain evidence="2">JU1422</strain>
    </source>
</reference>
<dbReference type="EMBL" id="PDUG01000007">
    <property type="protein sequence ID" value="PIC14619.1"/>
    <property type="molecule type" value="Genomic_DNA"/>
</dbReference>
<name>A0A2G5SI69_9PELO</name>
<organism evidence="1 2">
    <name type="scientific">Caenorhabditis nigoni</name>
    <dbReference type="NCBI Taxonomy" id="1611254"/>
    <lineage>
        <taxon>Eukaryota</taxon>
        <taxon>Metazoa</taxon>
        <taxon>Ecdysozoa</taxon>
        <taxon>Nematoda</taxon>
        <taxon>Chromadorea</taxon>
        <taxon>Rhabditida</taxon>
        <taxon>Rhabditina</taxon>
        <taxon>Rhabditomorpha</taxon>
        <taxon>Rhabditoidea</taxon>
        <taxon>Rhabditidae</taxon>
        <taxon>Peloderinae</taxon>
        <taxon>Caenorhabditis</taxon>
    </lineage>
</organism>
<proteinExistence type="predicted"/>
<evidence type="ECO:0000313" key="1">
    <source>
        <dbReference type="EMBL" id="PIC14619.1"/>
    </source>
</evidence>
<evidence type="ECO:0000313" key="2">
    <source>
        <dbReference type="Proteomes" id="UP000230233"/>
    </source>
</evidence>
<dbReference type="Proteomes" id="UP000230233">
    <property type="component" value="Unassembled WGS sequence"/>
</dbReference>
<evidence type="ECO:0008006" key="3">
    <source>
        <dbReference type="Google" id="ProtNLM"/>
    </source>
</evidence>
<dbReference type="AlphaFoldDB" id="A0A2G5SI69"/>
<accession>A0A2G5SI69</accession>
<keyword evidence="2" id="KW-1185">Reference proteome</keyword>
<comment type="caution">
    <text evidence="1">The sequence shown here is derived from an EMBL/GenBank/DDBJ whole genome shotgun (WGS) entry which is preliminary data.</text>
</comment>